<keyword evidence="1" id="KW-0175">Coiled coil</keyword>
<feature type="coiled-coil region" evidence="1">
    <location>
        <begin position="123"/>
        <end position="164"/>
    </location>
</feature>
<evidence type="ECO:0000256" key="1">
    <source>
        <dbReference type="SAM" id="Coils"/>
    </source>
</evidence>
<organism evidence="3 4">
    <name type="scientific">Phenylobacterium koreense</name>
    <dbReference type="NCBI Taxonomy" id="266125"/>
    <lineage>
        <taxon>Bacteria</taxon>
        <taxon>Pseudomonadati</taxon>
        <taxon>Pseudomonadota</taxon>
        <taxon>Alphaproteobacteria</taxon>
        <taxon>Caulobacterales</taxon>
        <taxon>Caulobacteraceae</taxon>
        <taxon>Phenylobacterium</taxon>
    </lineage>
</organism>
<accession>A0ABV2EJM1</accession>
<evidence type="ECO:0008006" key="5">
    <source>
        <dbReference type="Google" id="ProtNLM"/>
    </source>
</evidence>
<feature type="compositionally biased region" description="Low complexity" evidence="2">
    <location>
        <begin position="64"/>
        <end position="75"/>
    </location>
</feature>
<reference evidence="3 4" key="1">
    <citation type="submission" date="2024-06" db="EMBL/GenBank/DDBJ databases">
        <title>Genomic Encyclopedia of Type Strains, Phase IV (KMG-IV): sequencing the most valuable type-strain genomes for metagenomic binning, comparative biology and taxonomic classification.</title>
        <authorList>
            <person name="Goeker M."/>
        </authorList>
    </citation>
    <scope>NUCLEOTIDE SEQUENCE [LARGE SCALE GENOMIC DNA]</scope>
    <source>
        <strain evidence="3 4">DSM 17809</strain>
    </source>
</reference>
<dbReference type="RefSeq" id="WP_331929594.1">
    <property type="nucleotide sequence ID" value="NZ_JBEPLU010000002.1"/>
</dbReference>
<feature type="compositionally biased region" description="Pro residues" evidence="2">
    <location>
        <begin position="85"/>
        <end position="97"/>
    </location>
</feature>
<keyword evidence="4" id="KW-1185">Reference proteome</keyword>
<comment type="caution">
    <text evidence="3">The sequence shown here is derived from an EMBL/GenBank/DDBJ whole genome shotgun (WGS) entry which is preliminary data.</text>
</comment>
<name>A0ABV2EJM1_9CAUL</name>
<proteinExistence type="predicted"/>
<gene>
    <name evidence="3" type="ORF">ABID41_002362</name>
</gene>
<evidence type="ECO:0000313" key="4">
    <source>
        <dbReference type="Proteomes" id="UP001549110"/>
    </source>
</evidence>
<feature type="region of interest" description="Disordered" evidence="2">
    <location>
        <begin position="58"/>
        <end position="102"/>
    </location>
</feature>
<protein>
    <recommendedName>
        <fullName evidence="5">Cell envelope biogenesis protein TolA</fullName>
    </recommendedName>
</protein>
<dbReference type="EMBL" id="JBEPLU010000002">
    <property type="protein sequence ID" value="MET3527244.1"/>
    <property type="molecule type" value="Genomic_DNA"/>
</dbReference>
<dbReference type="Proteomes" id="UP001549110">
    <property type="component" value="Unassembled WGS sequence"/>
</dbReference>
<sequence length="164" mass="17674">MAPRLKVFVTSDGLTDYVVAVSSRAKALEAWGAHQDLFQTGGARQTEDPELVEAACASPGTVLRRPTGATPPKAAAKPKSKPAAKPEPPRPARPKAPSPAAVRKVKDLEARLVDMAAAHGEALDEIAAQRAALDARREALETDYLAKRERLREALRKAREALRR</sequence>
<evidence type="ECO:0000313" key="3">
    <source>
        <dbReference type="EMBL" id="MET3527244.1"/>
    </source>
</evidence>
<evidence type="ECO:0000256" key="2">
    <source>
        <dbReference type="SAM" id="MobiDB-lite"/>
    </source>
</evidence>